<dbReference type="Gene3D" id="3.40.50.300">
    <property type="entry name" value="P-loop containing nucleotide triphosphate hydrolases"/>
    <property type="match status" value="1"/>
</dbReference>
<organism evidence="2 3">
    <name type="scientific">Archangium violaceum Cb vi76</name>
    <dbReference type="NCBI Taxonomy" id="1406225"/>
    <lineage>
        <taxon>Bacteria</taxon>
        <taxon>Pseudomonadati</taxon>
        <taxon>Myxococcota</taxon>
        <taxon>Myxococcia</taxon>
        <taxon>Myxococcales</taxon>
        <taxon>Cystobacterineae</taxon>
        <taxon>Archangiaceae</taxon>
        <taxon>Archangium</taxon>
    </lineage>
</organism>
<dbReference type="AlphaFoldDB" id="A0A084SQJ7"/>
<dbReference type="InterPro" id="IPR027417">
    <property type="entry name" value="P-loop_NTPase"/>
</dbReference>
<keyword evidence="1" id="KW-0472">Membrane</keyword>
<feature type="transmembrane region" description="Helical" evidence="1">
    <location>
        <begin position="353"/>
        <end position="371"/>
    </location>
</feature>
<gene>
    <name evidence="2" type="ORF">Q664_26830</name>
</gene>
<evidence type="ECO:0000313" key="3">
    <source>
        <dbReference type="Proteomes" id="UP000028547"/>
    </source>
</evidence>
<dbReference type="EMBL" id="JPMI01000178">
    <property type="protein sequence ID" value="KFA90732.1"/>
    <property type="molecule type" value="Genomic_DNA"/>
</dbReference>
<dbReference type="RefSeq" id="WP_043401348.1">
    <property type="nucleotide sequence ID" value="NZ_JPMI01000178.1"/>
</dbReference>
<evidence type="ECO:0000256" key="1">
    <source>
        <dbReference type="SAM" id="Phobius"/>
    </source>
</evidence>
<keyword evidence="1" id="KW-1133">Transmembrane helix</keyword>
<proteinExistence type="predicted"/>
<keyword evidence="1" id="KW-0812">Transmembrane</keyword>
<accession>A0A084SQJ7</accession>
<sequence>MKHDEHIREHARITQSLDAERESLFEQVPFARELERGAVDLKRISRPVVAVAGTARVGKSTLRGALGPDVPWKWLEVESGGSEGGGLSVGELAEHCLMVLAPGAAPSPEVLAWLQQLTEAFPEGSLQAVLTRCDELPEGVSAGTARERLEQVLREAVPQRRVPVFTVSGTTGEGLEALREELAEGLAQRQRVLLEEALKDWSGVLADVHALLGMKDLAGLRPETLARLRLCLDELLREESQRLEGELPRLVEESVRELESRLPEAQRSLTRAFREKLSARVEPRSHALRQRLDEVLERELAREVEGEARLELEDRFGRLVEPRSLFFDWGFARTGGMAGVGAAMMTGVARRHGGWAVLGAALVGGVLAGLLGRGTKVNTAEELKRVVAEPLLEDSLRRLKEATESSRADVARMCGLLRKVAEIFSPEQARAYDVGQLGRAVTEAEGRREQLGRELTELQWKDARA</sequence>
<evidence type="ECO:0000313" key="2">
    <source>
        <dbReference type="EMBL" id="KFA90732.1"/>
    </source>
</evidence>
<comment type="caution">
    <text evidence="2">The sequence shown here is derived from an EMBL/GenBank/DDBJ whole genome shotgun (WGS) entry which is preliminary data.</text>
</comment>
<evidence type="ECO:0008006" key="4">
    <source>
        <dbReference type="Google" id="ProtNLM"/>
    </source>
</evidence>
<reference evidence="2 3" key="1">
    <citation type="submission" date="2014-07" db="EMBL/GenBank/DDBJ databases">
        <title>Draft Genome Sequence of Gephyronic Acid Producer, Cystobacter violaceus Strain Cb vi76.</title>
        <authorList>
            <person name="Stevens D.C."/>
            <person name="Young J."/>
            <person name="Carmichael R."/>
            <person name="Tan J."/>
            <person name="Taylor R.E."/>
        </authorList>
    </citation>
    <scope>NUCLEOTIDE SEQUENCE [LARGE SCALE GENOMIC DNA]</scope>
    <source>
        <strain evidence="2 3">Cb vi76</strain>
    </source>
</reference>
<dbReference type="SUPFAM" id="SSF52540">
    <property type="entry name" value="P-loop containing nucleoside triphosphate hydrolases"/>
    <property type="match status" value="1"/>
</dbReference>
<protein>
    <recommendedName>
        <fullName evidence="4">GTPase</fullName>
    </recommendedName>
</protein>
<dbReference type="Proteomes" id="UP000028547">
    <property type="component" value="Unassembled WGS sequence"/>
</dbReference>
<name>A0A084SQJ7_9BACT</name>